<dbReference type="EMBL" id="BK016112">
    <property type="protein sequence ID" value="DAF95960.1"/>
    <property type="molecule type" value="Genomic_DNA"/>
</dbReference>
<reference evidence="3" key="1">
    <citation type="journal article" date="2021" name="Proc. Natl. Acad. Sci. U.S.A.">
        <title>A Catalog of Tens of Thousands of Viruses from Human Metagenomes Reveals Hidden Associations with Chronic Diseases.</title>
        <authorList>
            <person name="Tisza M.J."/>
            <person name="Buck C.B."/>
        </authorList>
    </citation>
    <scope>NUCLEOTIDE SEQUENCE</scope>
    <source>
        <strain evidence="3">CtwVB15</strain>
    </source>
</reference>
<feature type="coiled-coil region" evidence="1">
    <location>
        <begin position="31"/>
        <end position="58"/>
    </location>
</feature>
<evidence type="ECO:0000259" key="2">
    <source>
        <dbReference type="Pfam" id="PF10073"/>
    </source>
</evidence>
<dbReference type="Pfam" id="PF10073">
    <property type="entry name" value="GapR_DNA-bd"/>
    <property type="match status" value="1"/>
</dbReference>
<evidence type="ECO:0000256" key="1">
    <source>
        <dbReference type="SAM" id="Coils"/>
    </source>
</evidence>
<keyword evidence="1" id="KW-0175">Coiled coil</keyword>
<sequence length="99" mass="11572">MTDTKDSAEFIKEADKANGLEIVNGVDANRLLSYLERIEHLEEEKKVLQNDIKEIFEEAKAAKFDVKAIKELLKIRKMDDQERESQEYVVEQYRRALGI</sequence>
<name>A0A8S5UN97_9CAUD</name>
<accession>A0A8S5UN97</accession>
<organism evidence="3">
    <name type="scientific">Myoviridae sp. ctwVB15</name>
    <dbReference type="NCBI Taxonomy" id="2825208"/>
    <lineage>
        <taxon>Viruses</taxon>
        <taxon>Duplodnaviria</taxon>
        <taxon>Heunggongvirae</taxon>
        <taxon>Uroviricota</taxon>
        <taxon>Caudoviricetes</taxon>
    </lineage>
</organism>
<feature type="domain" description="GapR-like DNA-binding" evidence="2">
    <location>
        <begin position="28"/>
        <end position="98"/>
    </location>
</feature>
<protein>
    <submittedName>
        <fullName evidence="3">UPF0335 protein</fullName>
    </submittedName>
</protein>
<evidence type="ECO:0000313" key="3">
    <source>
        <dbReference type="EMBL" id="DAF95960.1"/>
    </source>
</evidence>
<proteinExistence type="predicted"/>
<dbReference type="GO" id="GO:0003677">
    <property type="term" value="F:DNA binding"/>
    <property type="evidence" value="ECO:0007669"/>
    <property type="project" value="InterPro"/>
</dbReference>
<dbReference type="InterPro" id="IPR046367">
    <property type="entry name" value="GapR-like_DNA-bd"/>
</dbReference>